<evidence type="ECO:0000256" key="3">
    <source>
        <dbReference type="SAM" id="SignalP"/>
    </source>
</evidence>
<dbReference type="Gene3D" id="2.40.10.10">
    <property type="entry name" value="Trypsin-like serine proteases"/>
    <property type="match status" value="1"/>
</dbReference>
<dbReference type="InterPro" id="IPR051487">
    <property type="entry name" value="Ser/Thr_Proteases_Immune/Dev"/>
</dbReference>
<dbReference type="PROSITE" id="PS50240">
    <property type="entry name" value="TRYPSIN_DOM"/>
    <property type="match status" value="1"/>
</dbReference>
<dbReference type="SUPFAM" id="SSF50494">
    <property type="entry name" value="Trypsin-like serine proteases"/>
    <property type="match status" value="1"/>
</dbReference>
<dbReference type="Pfam" id="PF00089">
    <property type="entry name" value="Trypsin"/>
    <property type="match status" value="1"/>
</dbReference>
<dbReference type="EnsemblMetazoa" id="XM_044459405.1">
    <property type="protein sequence ID" value="XP_044315340.1"/>
    <property type="gene ID" value="LOC108053150"/>
</dbReference>
<dbReference type="RefSeq" id="XP_044315340.1">
    <property type="nucleotide sequence ID" value="XM_044459405.1"/>
</dbReference>
<name>A0ABM5J945_DRORH</name>
<dbReference type="CDD" id="cd00190">
    <property type="entry name" value="Tryp_SPc"/>
    <property type="match status" value="1"/>
</dbReference>
<evidence type="ECO:0000313" key="6">
    <source>
        <dbReference type="Proteomes" id="UP001652680"/>
    </source>
</evidence>
<dbReference type="InterPro" id="IPR001314">
    <property type="entry name" value="Peptidase_S1A"/>
</dbReference>
<dbReference type="InterPro" id="IPR001254">
    <property type="entry name" value="Trypsin_dom"/>
</dbReference>
<accession>A0ABM5J945</accession>
<keyword evidence="6" id="KW-1185">Reference proteome</keyword>
<dbReference type="GeneID" id="108053150"/>
<dbReference type="PANTHER" id="PTHR24256">
    <property type="entry name" value="TRYPTASE-RELATED"/>
    <property type="match status" value="1"/>
</dbReference>
<dbReference type="SMART" id="SM00020">
    <property type="entry name" value="Tryp_SPc"/>
    <property type="match status" value="1"/>
</dbReference>
<evidence type="ECO:0000259" key="4">
    <source>
        <dbReference type="PROSITE" id="PS50240"/>
    </source>
</evidence>
<evidence type="ECO:0000256" key="2">
    <source>
        <dbReference type="ARBA" id="ARBA00024195"/>
    </source>
</evidence>
<keyword evidence="1" id="KW-1015">Disulfide bond</keyword>
<protein>
    <recommendedName>
        <fullName evidence="4">Peptidase S1 domain-containing protein</fullName>
    </recommendedName>
</protein>
<proteinExistence type="inferred from homology"/>
<keyword evidence="3" id="KW-0732">Signal</keyword>
<evidence type="ECO:0000313" key="5">
    <source>
        <dbReference type="EnsemblMetazoa" id="XP_044315340.1"/>
    </source>
</evidence>
<comment type="similarity">
    <text evidence="2">Belongs to the peptidase S1 family. CLIP subfamily.</text>
</comment>
<feature type="signal peptide" evidence="3">
    <location>
        <begin position="1"/>
        <end position="27"/>
    </location>
</feature>
<sequence length="326" mass="35941">MFLLKWTLLRHWAIGVFLLSCIIHCDACSSPYHCAANRLCLKVAKIGKNDLRTPCKANEICCEYSNITNERNSRPGQFPWTIALFSDGKFFGGGSLIAPRVVLTVAHSIRLKSEANIMVRAGEWDLASASEPFSHEDRYVAKIVRHKEFVQSTGANDIALLYLTSPFELKDHIQTICLPHQGKVFLQDRCLVAGWGKQSFEAPQFSQVQKKIDLPMVDRGQCQNLLRTRLGPTFELASSLICAGGEKDNDACTGDGGSALFCPLGVHDNRYLQAGIVNWGVECGKENVPAVFTSVAIFRDWIDQSLAVNSVEPLTNCALVGPRIVG</sequence>
<reference evidence="6" key="1">
    <citation type="journal article" date="2021" name="Elife">
        <title>Highly contiguous assemblies of 101 drosophilid genomes.</title>
        <authorList>
            <person name="Kim B.Y."/>
            <person name="Wang J.R."/>
            <person name="Miller D.E."/>
            <person name="Barmina O."/>
            <person name="Delaney E."/>
            <person name="Thompson A."/>
            <person name="Comeault A.A."/>
            <person name="Peede D."/>
            <person name="D'Agostino E.R."/>
            <person name="Pelaez J."/>
            <person name="Aguilar J.M."/>
            <person name="Haji D."/>
            <person name="Matsunaga T."/>
            <person name="Armstrong E.E."/>
            <person name="Zych M."/>
            <person name="Ogawa Y."/>
            <person name="Stamenkovic-Radak M."/>
            <person name="Jelic M."/>
            <person name="Veselinovic M.S."/>
            <person name="Tanaskovic M."/>
            <person name="Eric P."/>
            <person name="Gao J.J."/>
            <person name="Katoh T.K."/>
            <person name="Toda M.J."/>
            <person name="Watabe H."/>
            <person name="Watada M."/>
            <person name="Davis J.S."/>
            <person name="Moyle L.C."/>
            <person name="Manoli G."/>
            <person name="Bertolini E."/>
            <person name="Kostal V."/>
            <person name="Hawley R.S."/>
            <person name="Takahashi A."/>
            <person name="Jones C.D."/>
            <person name="Price D.K."/>
            <person name="Whiteman N."/>
            <person name="Kopp A."/>
            <person name="Matute D.R."/>
            <person name="Petrov D.A."/>
        </authorList>
    </citation>
    <scope>NUCLEOTIDE SEQUENCE [LARGE SCALE GENOMIC DNA]</scope>
</reference>
<evidence type="ECO:0000256" key="1">
    <source>
        <dbReference type="ARBA" id="ARBA00023157"/>
    </source>
</evidence>
<dbReference type="InterPro" id="IPR009003">
    <property type="entry name" value="Peptidase_S1_PA"/>
</dbReference>
<organism evidence="5 6">
    <name type="scientific">Drosophila rhopaloa</name>
    <name type="common">Fruit fly</name>
    <dbReference type="NCBI Taxonomy" id="1041015"/>
    <lineage>
        <taxon>Eukaryota</taxon>
        <taxon>Metazoa</taxon>
        <taxon>Ecdysozoa</taxon>
        <taxon>Arthropoda</taxon>
        <taxon>Hexapoda</taxon>
        <taxon>Insecta</taxon>
        <taxon>Pterygota</taxon>
        <taxon>Neoptera</taxon>
        <taxon>Endopterygota</taxon>
        <taxon>Diptera</taxon>
        <taxon>Brachycera</taxon>
        <taxon>Muscomorpha</taxon>
        <taxon>Ephydroidea</taxon>
        <taxon>Drosophilidae</taxon>
        <taxon>Drosophila</taxon>
        <taxon>Sophophora</taxon>
    </lineage>
</organism>
<dbReference type="Proteomes" id="UP001652680">
    <property type="component" value="Unassembled WGS sequence"/>
</dbReference>
<dbReference type="PROSITE" id="PS51257">
    <property type="entry name" value="PROKAR_LIPOPROTEIN"/>
    <property type="match status" value="1"/>
</dbReference>
<dbReference type="InterPro" id="IPR043504">
    <property type="entry name" value="Peptidase_S1_PA_chymotrypsin"/>
</dbReference>
<feature type="domain" description="Peptidase S1" evidence="4">
    <location>
        <begin position="67"/>
        <end position="307"/>
    </location>
</feature>
<feature type="chain" id="PRO_5045194664" description="Peptidase S1 domain-containing protein" evidence="3">
    <location>
        <begin position="28"/>
        <end position="326"/>
    </location>
</feature>
<reference evidence="5" key="2">
    <citation type="submission" date="2025-05" db="UniProtKB">
        <authorList>
            <consortium name="EnsemblMetazoa"/>
        </authorList>
    </citation>
    <scope>IDENTIFICATION</scope>
</reference>
<dbReference type="PRINTS" id="PR00722">
    <property type="entry name" value="CHYMOTRYPSIN"/>
</dbReference>